<feature type="domain" description="ABC transporter" evidence="2">
    <location>
        <begin position="22"/>
        <end position="97"/>
    </location>
</feature>
<dbReference type="Pfam" id="PF00005">
    <property type="entry name" value="ABC_tran"/>
    <property type="match status" value="1"/>
</dbReference>
<dbReference type="GO" id="GO:0016887">
    <property type="term" value="F:ATP hydrolysis activity"/>
    <property type="evidence" value="ECO:0007669"/>
    <property type="project" value="InterPro"/>
</dbReference>
<dbReference type="PANTHER" id="PTHR42788:SF13">
    <property type="entry name" value="ALIPHATIC SULFONATES IMPORT ATP-BINDING PROTEIN SSUB"/>
    <property type="match status" value="1"/>
</dbReference>
<dbReference type="EMBL" id="PFAR01000031">
    <property type="protein sequence ID" value="PIR93103.1"/>
    <property type="molecule type" value="Genomic_DNA"/>
</dbReference>
<reference evidence="4" key="1">
    <citation type="submission" date="2017-09" db="EMBL/GenBank/DDBJ databases">
        <title>Depth-based differentiation of microbial function through sediment-hosted aquifers and enrichment of novel symbionts in the deep terrestrial subsurface.</title>
        <authorList>
            <person name="Probst A.J."/>
            <person name="Ladd B."/>
            <person name="Jarett J.K."/>
            <person name="Geller-Mcgrath D.E."/>
            <person name="Sieber C.M.K."/>
            <person name="Emerson J.B."/>
            <person name="Anantharaman K."/>
            <person name="Thomas B.C."/>
            <person name="Malmstrom R."/>
            <person name="Stieglmeier M."/>
            <person name="Klingl A."/>
            <person name="Woyke T."/>
            <person name="Ryan C.M."/>
            <person name="Banfield J.F."/>
        </authorList>
    </citation>
    <scope>NUCLEOTIDE SEQUENCE [LARGE SCALE GENOMIC DNA]</scope>
</reference>
<dbReference type="InterPro" id="IPR003439">
    <property type="entry name" value="ABC_transporter-like_ATP-bd"/>
</dbReference>
<dbReference type="Gene3D" id="3.40.50.300">
    <property type="entry name" value="P-loop containing nucleotide triphosphate hydrolases"/>
    <property type="match status" value="1"/>
</dbReference>
<name>A0A2H0V1Y4_9BACT</name>
<dbReference type="InterPro" id="IPR027417">
    <property type="entry name" value="P-loop_NTPase"/>
</dbReference>
<accession>A0A2H0V1Y4</accession>
<comment type="caution">
    <text evidence="3">The sequence shown here is derived from an EMBL/GenBank/DDBJ whole genome shotgun (WGS) entry which is preliminary data.</text>
</comment>
<dbReference type="PANTHER" id="PTHR42788">
    <property type="entry name" value="TAURINE IMPORT ATP-BINDING PROTEIN-RELATED"/>
    <property type="match status" value="1"/>
</dbReference>
<dbReference type="AlphaFoldDB" id="A0A2H0V1Y4"/>
<keyword evidence="1" id="KW-0813">Transport</keyword>
<protein>
    <recommendedName>
        <fullName evidence="2">ABC transporter domain-containing protein</fullName>
    </recommendedName>
</protein>
<dbReference type="InterPro" id="IPR050166">
    <property type="entry name" value="ABC_transporter_ATP-bind"/>
</dbReference>
<dbReference type="SUPFAM" id="SSF52540">
    <property type="entry name" value="P-loop containing nucleoside triphosphate hydrolases"/>
    <property type="match status" value="1"/>
</dbReference>
<proteinExistence type="predicted"/>
<gene>
    <name evidence="3" type="ORF">COT99_02580</name>
</gene>
<evidence type="ECO:0000256" key="1">
    <source>
        <dbReference type="ARBA" id="ARBA00022448"/>
    </source>
</evidence>
<dbReference type="Proteomes" id="UP000228626">
    <property type="component" value="Unassembled WGS sequence"/>
</dbReference>
<dbReference type="GO" id="GO:0005524">
    <property type="term" value="F:ATP binding"/>
    <property type="evidence" value="ECO:0007669"/>
    <property type="project" value="InterPro"/>
</dbReference>
<organism evidence="3 4">
    <name type="scientific">Candidatus Falkowbacteria bacterium CG10_big_fil_rev_8_21_14_0_10_43_10</name>
    <dbReference type="NCBI Taxonomy" id="1974567"/>
    <lineage>
        <taxon>Bacteria</taxon>
        <taxon>Candidatus Falkowiibacteriota</taxon>
    </lineage>
</organism>
<evidence type="ECO:0000313" key="3">
    <source>
        <dbReference type="EMBL" id="PIR93103.1"/>
    </source>
</evidence>
<evidence type="ECO:0000259" key="2">
    <source>
        <dbReference type="Pfam" id="PF00005"/>
    </source>
</evidence>
<sequence length="107" mass="11627">MKWQIQNISKEFKSGNSKVEALSGVSLAIRPGEFICLVGPSGCGKSTLLNLIVGLEQPTSGNIFIEGKMGFMFQEPTLFPWLKVKDNIAFGLKIAKENKSSTLTAGY</sequence>
<evidence type="ECO:0000313" key="4">
    <source>
        <dbReference type="Proteomes" id="UP000228626"/>
    </source>
</evidence>